<dbReference type="EMBL" id="CP029553">
    <property type="protein sequence ID" value="AWN45499.1"/>
    <property type="molecule type" value="Genomic_DNA"/>
</dbReference>
<organism evidence="1 2">
    <name type="scientific">Methylobacterium terrae</name>
    <dbReference type="NCBI Taxonomy" id="2202827"/>
    <lineage>
        <taxon>Bacteria</taxon>
        <taxon>Pseudomonadati</taxon>
        <taxon>Pseudomonadota</taxon>
        <taxon>Alphaproteobacteria</taxon>
        <taxon>Hyphomicrobiales</taxon>
        <taxon>Methylobacteriaceae</taxon>
        <taxon>Methylobacterium</taxon>
    </lineage>
</organism>
<accession>A0A2U8WHG6</accession>
<dbReference type="Pfam" id="PF13665">
    <property type="entry name" value="Tox-PAAR-like"/>
    <property type="match status" value="1"/>
</dbReference>
<protein>
    <submittedName>
        <fullName evidence="1">Uncharacterized protein</fullName>
    </submittedName>
</protein>
<proteinExistence type="predicted"/>
<sequence>MSGPTSTETVKVNDLTLCHKHSAIGFVRATLPDVCRSPVAPVPYSNVAYARDLENGTVSVRSHGGAMNGVKGSRFYPSYDDEPGTGGGVTSGVNRHEATWLSWSPNVFMEGRPVTRLTDKMLMNRGNTVSVGGYYTGKPRDEKNRVLAEQICKAACECEAAGTMSGKCVADKVESWARKLGRNIMPEVAWEIVDGIWQMRQGPDGRPLRGGGKRPGDFIDMDLGGIHEYKGPRDRLRRGQSENLNSIAADNGLVREDINFKKDCDCSGSGDDKDGTATAPATSLSGKVKQFSNDHPYVATGLGAAAVLGTGGAVLYFGVPVVAGTLGVGALGLSATQ</sequence>
<evidence type="ECO:0000313" key="1">
    <source>
        <dbReference type="EMBL" id="AWN45499.1"/>
    </source>
</evidence>
<evidence type="ECO:0000313" key="2">
    <source>
        <dbReference type="Proteomes" id="UP000245444"/>
    </source>
</evidence>
<dbReference type="OrthoDB" id="8002936at2"/>
<gene>
    <name evidence="1" type="ORF">DK419_03505</name>
</gene>
<dbReference type="Proteomes" id="UP000245444">
    <property type="component" value="Chromosome"/>
</dbReference>
<dbReference type="AlphaFoldDB" id="A0A2U8WHG6"/>
<keyword evidence="2" id="KW-1185">Reference proteome</keyword>
<name>A0A2U8WHG6_9HYPH</name>
<reference evidence="1 2" key="1">
    <citation type="submission" date="2018-05" db="EMBL/GenBank/DDBJ databases">
        <title>Complete Genome Sequence of Methylobacterium sp. 17Sr1-28.</title>
        <authorList>
            <person name="Srinivasan S."/>
        </authorList>
    </citation>
    <scope>NUCLEOTIDE SEQUENCE [LARGE SCALE GENOMIC DNA]</scope>
    <source>
        <strain evidence="1 2">17Sr1-28</strain>
    </source>
</reference>
<dbReference type="KEGG" id="mtea:DK419_03505"/>